<reference evidence="1 2" key="1">
    <citation type="submission" date="2018-07" db="EMBL/GenBank/DDBJ databases">
        <title>Leeuwenhoekiella genomics.</title>
        <authorList>
            <person name="Tahon G."/>
            <person name="Willems A."/>
        </authorList>
    </citation>
    <scope>NUCLEOTIDE SEQUENCE [LARGE SCALE GENOMIC DNA]</scope>
    <source>
        <strain evidence="1 2">LMG 22550</strain>
    </source>
</reference>
<comment type="caution">
    <text evidence="1">The sequence shown here is derived from an EMBL/GenBank/DDBJ whole genome shotgun (WGS) entry which is preliminary data.</text>
</comment>
<dbReference type="RefSeq" id="WP_128758055.1">
    <property type="nucleotide sequence ID" value="NZ_QOVM01000004.1"/>
</dbReference>
<sequence length="138" mass="15331">MINYIFSALIFLIAFDGCSQETKVDEVIYTATSRGFYEEVRITNDSCIIKKSKDTLVTKAIALNTSQKNNLNEILRKISLEKLNKIAAPSEAHTYDGAAMATLKVKKGDSLLETRTFDHGNPPKQLVDLVNLMLGFEG</sequence>
<evidence type="ECO:0000313" key="1">
    <source>
        <dbReference type="EMBL" id="RXG22163.1"/>
    </source>
</evidence>
<keyword evidence="2" id="KW-1185">Reference proteome</keyword>
<name>A0A4Q0P699_9FLAO</name>
<dbReference type="Proteomes" id="UP000289238">
    <property type="component" value="Unassembled WGS sequence"/>
</dbReference>
<organism evidence="1 2">
    <name type="scientific">Leeuwenhoekiella aequorea</name>
    <dbReference type="NCBI Taxonomy" id="283736"/>
    <lineage>
        <taxon>Bacteria</taxon>
        <taxon>Pseudomonadati</taxon>
        <taxon>Bacteroidota</taxon>
        <taxon>Flavobacteriia</taxon>
        <taxon>Flavobacteriales</taxon>
        <taxon>Flavobacteriaceae</taxon>
        <taxon>Leeuwenhoekiella</taxon>
    </lineage>
</organism>
<evidence type="ECO:0000313" key="2">
    <source>
        <dbReference type="Proteomes" id="UP000289238"/>
    </source>
</evidence>
<dbReference type="AlphaFoldDB" id="A0A4Q0P699"/>
<dbReference type="EMBL" id="QOVM01000004">
    <property type="protein sequence ID" value="RXG22163.1"/>
    <property type="molecule type" value="Genomic_DNA"/>
</dbReference>
<dbReference type="OrthoDB" id="1446480at2"/>
<gene>
    <name evidence="1" type="ORF">DSM00_2228</name>
</gene>
<protein>
    <submittedName>
        <fullName evidence="1">Uncharacterized protein</fullName>
    </submittedName>
</protein>
<proteinExistence type="predicted"/>
<accession>A0A4Q0P699</accession>